<dbReference type="Proteomes" id="UP000053372">
    <property type="component" value="Unassembled WGS sequence"/>
</dbReference>
<evidence type="ECO:0000313" key="2">
    <source>
        <dbReference type="Proteomes" id="UP000053372"/>
    </source>
</evidence>
<protein>
    <submittedName>
        <fullName evidence="1">Uncharacterized protein</fullName>
    </submittedName>
</protein>
<dbReference type="EMBL" id="LMTZ01000086">
    <property type="protein sequence ID" value="KST67593.1"/>
    <property type="molecule type" value="Genomic_DNA"/>
</dbReference>
<reference evidence="1 2" key="1">
    <citation type="journal article" date="2015" name="Genome Announc.">
        <title>Draft Genome of the Euendolithic (true boring) Cyanobacterium Mastigocoleus testarum strain BC008.</title>
        <authorList>
            <person name="Guida B.S."/>
            <person name="Garcia-Pichel F."/>
        </authorList>
    </citation>
    <scope>NUCLEOTIDE SEQUENCE [LARGE SCALE GENOMIC DNA]</scope>
    <source>
        <strain evidence="1 2">BC008</strain>
    </source>
</reference>
<keyword evidence="2" id="KW-1185">Reference proteome</keyword>
<gene>
    <name evidence="1" type="ORF">BC008_30830</name>
</gene>
<sequence length="100" mass="11472">MEIGDWRLGNLLPRKAEVRRQKAEGLCRKASGDRREQGFKAPTKMKFGGLQLVVGRLAQRDRRSSPYQLLHKSPLPPAFCLLHLLLVTFEFLLKIKQFAV</sequence>
<evidence type="ECO:0000313" key="1">
    <source>
        <dbReference type="EMBL" id="KST67593.1"/>
    </source>
</evidence>
<proteinExistence type="predicted"/>
<comment type="caution">
    <text evidence="1">The sequence shown here is derived from an EMBL/GenBank/DDBJ whole genome shotgun (WGS) entry which is preliminary data.</text>
</comment>
<organism evidence="1 2">
    <name type="scientific">Mastigocoleus testarum BC008</name>
    <dbReference type="NCBI Taxonomy" id="371196"/>
    <lineage>
        <taxon>Bacteria</taxon>
        <taxon>Bacillati</taxon>
        <taxon>Cyanobacteriota</taxon>
        <taxon>Cyanophyceae</taxon>
        <taxon>Nostocales</taxon>
        <taxon>Hapalosiphonaceae</taxon>
        <taxon>Mastigocoleus</taxon>
    </lineage>
</organism>
<accession>A0A0V7ZSR7</accession>
<name>A0A0V7ZSR7_9CYAN</name>
<dbReference type="AlphaFoldDB" id="A0A0V7ZSR7"/>